<evidence type="ECO:0000313" key="1">
    <source>
        <dbReference type="EMBL" id="VDO68556.1"/>
    </source>
</evidence>
<dbReference type="Proteomes" id="UP000050761">
    <property type="component" value="Unassembled WGS sequence"/>
</dbReference>
<reference evidence="1 2" key="1">
    <citation type="submission" date="2018-11" db="EMBL/GenBank/DDBJ databases">
        <authorList>
            <consortium name="Pathogen Informatics"/>
        </authorList>
    </citation>
    <scope>NUCLEOTIDE SEQUENCE [LARGE SCALE GENOMIC DNA]</scope>
</reference>
<dbReference type="OrthoDB" id="5850233at2759"/>
<organism evidence="2 3">
    <name type="scientific">Heligmosomoides polygyrus</name>
    <name type="common">Parasitic roundworm</name>
    <dbReference type="NCBI Taxonomy" id="6339"/>
    <lineage>
        <taxon>Eukaryota</taxon>
        <taxon>Metazoa</taxon>
        <taxon>Ecdysozoa</taxon>
        <taxon>Nematoda</taxon>
        <taxon>Chromadorea</taxon>
        <taxon>Rhabditida</taxon>
        <taxon>Rhabditina</taxon>
        <taxon>Rhabditomorpha</taxon>
        <taxon>Strongyloidea</taxon>
        <taxon>Heligmosomidae</taxon>
        <taxon>Heligmosomoides</taxon>
    </lineage>
</organism>
<reference evidence="3" key="2">
    <citation type="submission" date="2019-09" db="UniProtKB">
        <authorList>
            <consortium name="WormBaseParasite"/>
        </authorList>
    </citation>
    <scope>IDENTIFICATION</scope>
</reference>
<dbReference type="WBParaSite" id="HPBE_0000649901-mRNA-1">
    <property type="protein sequence ID" value="HPBE_0000649901-mRNA-1"/>
    <property type="gene ID" value="HPBE_0000649901"/>
</dbReference>
<keyword evidence="2" id="KW-1185">Reference proteome</keyword>
<evidence type="ECO:0000313" key="3">
    <source>
        <dbReference type="WBParaSite" id="HPBE_0000649901-mRNA-1"/>
    </source>
</evidence>
<gene>
    <name evidence="1" type="ORF">HPBE_LOCUS6500</name>
</gene>
<accession>A0A3P7X5V7</accession>
<protein>
    <submittedName>
        <fullName evidence="3">Orcokinin peptides type B</fullName>
    </submittedName>
</protein>
<proteinExistence type="predicted"/>
<accession>A0A183FI30</accession>
<sequence>MTQYFSTLLRFSLVQAKIQETSTYELRKVLVNCREIGRHPAAHLVKRAFDRVESNDFGLFKRALDKRSFDRIDMADFGLRRKRAFDRIARAEFGFEGLRRKRAFDRLSIADFGLRRKRAFDRLSGTEFGLVKRSADAPDSARGLTFATFPRNYATTVVVRVDNLIFPDELIHDLASSIVAMRSSNAPLDVRSVDSKK</sequence>
<evidence type="ECO:0000313" key="2">
    <source>
        <dbReference type="Proteomes" id="UP000050761"/>
    </source>
</evidence>
<dbReference type="EMBL" id="UZAH01025678">
    <property type="protein sequence ID" value="VDO68556.1"/>
    <property type="molecule type" value="Genomic_DNA"/>
</dbReference>
<dbReference type="AlphaFoldDB" id="A0A183FI30"/>
<name>A0A183FI30_HELPZ</name>